<comment type="similarity">
    <text evidence="2 6">Belongs to the class-III pyridoxal-phosphate-dependent aminotransferase family.</text>
</comment>
<evidence type="ECO:0000256" key="5">
    <source>
        <dbReference type="ARBA" id="ARBA00022898"/>
    </source>
</evidence>
<protein>
    <recommendedName>
        <fullName evidence="9">4-aminobutyrate aminotransferase</fullName>
    </recommendedName>
</protein>
<evidence type="ECO:0008006" key="9">
    <source>
        <dbReference type="Google" id="ProtNLM"/>
    </source>
</evidence>
<dbReference type="PROSITE" id="PS00600">
    <property type="entry name" value="AA_TRANSFER_CLASS_3"/>
    <property type="match status" value="1"/>
</dbReference>
<evidence type="ECO:0000256" key="1">
    <source>
        <dbReference type="ARBA" id="ARBA00001933"/>
    </source>
</evidence>
<keyword evidence="5 6" id="KW-0663">Pyridoxal phosphate</keyword>
<dbReference type="Proteomes" id="UP000242146">
    <property type="component" value="Unassembled WGS sequence"/>
</dbReference>
<dbReference type="CDD" id="cd00610">
    <property type="entry name" value="OAT_like"/>
    <property type="match status" value="1"/>
</dbReference>
<dbReference type="FunFam" id="3.40.640.10:FF:000013">
    <property type="entry name" value="4-aminobutyrate aminotransferase"/>
    <property type="match status" value="1"/>
</dbReference>
<dbReference type="PANTHER" id="PTHR11986:SF58">
    <property type="entry name" value="LEUCINE_METHIONINE RACEMASE"/>
    <property type="match status" value="1"/>
</dbReference>
<evidence type="ECO:0000313" key="8">
    <source>
        <dbReference type="Proteomes" id="UP000242146"/>
    </source>
</evidence>
<evidence type="ECO:0000256" key="4">
    <source>
        <dbReference type="ARBA" id="ARBA00022679"/>
    </source>
</evidence>
<keyword evidence="4" id="KW-0808">Transferase</keyword>
<dbReference type="InterPro" id="IPR049704">
    <property type="entry name" value="Aminotrans_3_PPA_site"/>
</dbReference>
<dbReference type="InterPro" id="IPR050103">
    <property type="entry name" value="Class-III_PLP-dep_AT"/>
</dbReference>
<dbReference type="PIRSF" id="PIRSF000521">
    <property type="entry name" value="Transaminase_4ab_Lys_Orn"/>
    <property type="match status" value="1"/>
</dbReference>
<dbReference type="InterPro" id="IPR005814">
    <property type="entry name" value="Aminotrans_3"/>
</dbReference>
<dbReference type="Pfam" id="PF00202">
    <property type="entry name" value="Aminotran_3"/>
    <property type="match status" value="1"/>
</dbReference>
<dbReference type="Gene3D" id="3.40.640.10">
    <property type="entry name" value="Type I PLP-dependent aspartate aminotransferase-like (Major domain)"/>
    <property type="match status" value="1"/>
</dbReference>
<evidence type="ECO:0000256" key="6">
    <source>
        <dbReference type="RuleBase" id="RU003560"/>
    </source>
</evidence>
<comment type="caution">
    <text evidence="7">The sequence shown here is derived from an EMBL/GenBank/DDBJ whole genome shotgun (WGS) entry which is preliminary data.</text>
</comment>
<sequence>MNLDALVSNTKQHLGHGIDVASDLLVDHALGCEVIMTNGQSYLDLTSGIGVTSTGHCHPKIVQAVQDQVAKMSHAQINLFYNRPLLTLIQRLRRYTGSLDTFCFNNSGSEAVESAIKLARQATNRPNVIVFYGGHHGRTMGAMALSAPTNIYNAALGSHMPGVYYVDFPDTVHCAARDTPGHSAEHCIQNVMHQLDTLFKQRSQSNDIAAVLIEPVLGEGGYLAAPPGFFQCLRAVCDAHGILLIADEVQTGFGRTGRMFAMEHWGVEPDILVMAKGIASGYPLSAIASRKALMDTLPPGSMGGTYAGNIISCSAAVATLNVFEQERLLNNVQARSVQLLRRLHADLPGVLPPMIQVDIRGLGLMIGLEFIHAPLGFAQRITQYSRDRHRLLLLTASVYETLRLIPPLVIDAASMDAAVDRLVAAVRDVVQDLDPHGQWLLP</sequence>
<dbReference type="OrthoDB" id="5419315at2759"/>
<evidence type="ECO:0000256" key="2">
    <source>
        <dbReference type="ARBA" id="ARBA00008954"/>
    </source>
</evidence>
<dbReference type="InterPro" id="IPR015422">
    <property type="entry name" value="PyrdxlP-dep_Trfase_small"/>
</dbReference>
<dbReference type="EMBL" id="MCGT01000050">
    <property type="protein sequence ID" value="ORX44082.1"/>
    <property type="molecule type" value="Genomic_DNA"/>
</dbReference>
<evidence type="ECO:0000256" key="3">
    <source>
        <dbReference type="ARBA" id="ARBA00022576"/>
    </source>
</evidence>
<keyword evidence="3" id="KW-0032">Aminotransferase</keyword>
<dbReference type="GO" id="GO:0008483">
    <property type="term" value="F:transaminase activity"/>
    <property type="evidence" value="ECO:0007669"/>
    <property type="project" value="UniProtKB-KW"/>
</dbReference>
<dbReference type="InterPro" id="IPR015421">
    <property type="entry name" value="PyrdxlP-dep_Trfase_major"/>
</dbReference>
<dbReference type="SUPFAM" id="SSF53383">
    <property type="entry name" value="PLP-dependent transferases"/>
    <property type="match status" value="1"/>
</dbReference>
<name>A0A1X2G3T3_9FUNG</name>
<dbReference type="STRING" id="101127.A0A1X2G3T3"/>
<dbReference type="Gene3D" id="3.90.1150.10">
    <property type="entry name" value="Aspartate Aminotransferase, domain 1"/>
    <property type="match status" value="1"/>
</dbReference>
<accession>A0A1X2G3T3</accession>
<dbReference type="GO" id="GO:0042802">
    <property type="term" value="F:identical protein binding"/>
    <property type="evidence" value="ECO:0007669"/>
    <property type="project" value="TreeGrafter"/>
</dbReference>
<dbReference type="PANTHER" id="PTHR11986">
    <property type="entry name" value="AMINOTRANSFERASE CLASS III"/>
    <property type="match status" value="1"/>
</dbReference>
<comment type="cofactor">
    <cofactor evidence="1">
        <name>pyridoxal 5'-phosphate</name>
        <dbReference type="ChEBI" id="CHEBI:597326"/>
    </cofactor>
</comment>
<dbReference type="GO" id="GO:0030170">
    <property type="term" value="F:pyridoxal phosphate binding"/>
    <property type="evidence" value="ECO:0007669"/>
    <property type="project" value="InterPro"/>
</dbReference>
<dbReference type="InterPro" id="IPR015424">
    <property type="entry name" value="PyrdxlP-dep_Trfase"/>
</dbReference>
<evidence type="ECO:0000313" key="7">
    <source>
        <dbReference type="EMBL" id="ORX44082.1"/>
    </source>
</evidence>
<organism evidence="7 8">
    <name type="scientific">Hesseltinella vesiculosa</name>
    <dbReference type="NCBI Taxonomy" id="101127"/>
    <lineage>
        <taxon>Eukaryota</taxon>
        <taxon>Fungi</taxon>
        <taxon>Fungi incertae sedis</taxon>
        <taxon>Mucoromycota</taxon>
        <taxon>Mucoromycotina</taxon>
        <taxon>Mucoromycetes</taxon>
        <taxon>Mucorales</taxon>
        <taxon>Cunninghamellaceae</taxon>
        <taxon>Hesseltinella</taxon>
    </lineage>
</organism>
<gene>
    <name evidence="7" type="ORF">DM01DRAFT_1340492</name>
</gene>
<proteinExistence type="inferred from homology"/>
<reference evidence="7 8" key="1">
    <citation type="submission" date="2016-07" db="EMBL/GenBank/DDBJ databases">
        <title>Pervasive Adenine N6-methylation of Active Genes in Fungi.</title>
        <authorList>
            <consortium name="DOE Joint Genome Institute"/>
            <person name="Mondo S.J."/>
            <person name="Dannebaum R.O."/>
            <person name="Kuo R.C."/>
            <person name="Labutti K."/>
            <person name="Haridas S."/>
            <person name="Kuo A."/>
            <person name="Salamov A."/>
            <person name="Ahrendt S.R."/>
            <person name="Lipzen A."/>
            <person name="Sullivan W."/>
            <person name="Andreopoulos W.B."/>
            <person name="Clum A."/>
            <person name="Lindquist E."/>
            <person name="Daum C."/>
            <person name="Ramamoorthy G.K."/>
            <person name="Gryganskyi A."/>
            <person name="Culley D."/>
            <person name="Magnuson J.K."/>
            <person name="James T.Y."/>
            <person name="O'Malley M.A."/>
            <person name="Stajich J.E."/>
            <person name="Spatafora J.W."/>
            <person name="Visel A."/>
            <person name="Grigoriev I.V."/>
        </authorList>
    </citation>
    <scope>NUCLEOTIDE SEQUENCE [LARGE SCALE GENOMIC DNA]</scope>
    <source>
        <strain evidence="7 8">NRRL 3301</strain>
    </source>
</reference>
<dbReference type="AlphaFoldDB" id="A0A1X2G3T3"/>
<keyword evidence="8" id="KW-1185">Reference proteome</keyword>